<dbReference type="SUPFAM" id="SSF52047">
    <property type="entry name" value="RNI-like"/>
    <property type="match status" value="1"/>
</dbReference>
<dbReference type="InterPro" id="IPR032675">
    <property type="entry name" value="LRR_dom_sf"/>
</dbReference>
<reference evidence="2 3" key="1">
    <citation type="journal article" date="2020" name="ISME J.">
        <title>Uncovering the hidden diversity of litter-decomposition mechanisms in mushroom-forming fungi.</title>
        <authorList>
            <person name="Floudas D."/>
            <person name="Bentzer J."/>
            <person name="Ahren D."/>
            <person name="Johansson T."/>
            <person name="Persson P."/>
            <person name="Tunlid A."/>
        </authorList>
    </citation>
    <scope>NUCLEOTIDE SEQUENCE [LARGE SCALE GENOMIC DNA]</scope>
    <source>
        <strain evidence="2 3">CBS 175.51</strain>
    </source>
</reference>
<evidence type="ECO:0000313" key="2">
    <source>
        <dbReference type="EMBL" id="KAF5332278.1"/>
    </source>
</evidence>
<evidence type="ECO:0000259" key="1">
    <source>
        <dbReference type="PROSITE" id="PS50181"/>
    </source>
</evidence>
<dbReference type="PROSITE" id="PS50181">
    <property type="entry name" value="FBOX"/>
    <property type="match status" value="1"/>
</dbReference>
<dbReference type="InterPro" id="IPR001810">
    <property type="entry name" value="F-box_dom"/>
</dbReference>
<feature type="domain" description="F-box" evidence="1">
    <location>
        <begin position="75"/>
        <end position="130"/>
    </location>
</feature>
<dbReference type="Proteomes" id="UP000541558">
    <property type="component" value="Unassembled WGS sequence"/>
</dbReference>
<name>A0A8H5FDB0_9AGAR</name>
<comment type="caution">
    <text evidence="2">The sequence shown here is derived from an EMBL/GenBank/DDBJ whole genome shotgun (WGS) entry which is preliminary data.</text>
</comment>
<dbReference type="InterPro" id="IPR036047">
    <property type="entry name" value="F-box-like_dom_sf"/>
</dbReference>
<proteinExistence type="predicted"/>
<organism evidence="2 3">
    <name type="scientific">Ephemerocybe angulata</name>
    <dbReference type="NCBI Taxonomy" id="980116"/>
    <lineage>
        <taxon>Eukaryota</taxon>
        <taxon>Fungi</taxon>
        <taxon>Dikarya</taxon>
        <taxon>Basidiomycota</taxon>
        <taxon>Agaricomycotina</taxon>
        <taxon>Agaricomycetes</taxon>
        <taxon>Agaricomycetidae</taxon>
        <taxon>Agaricales</taxon>
        <taxon>Agaricineae</taxon>
        <taxon>Psathyrellaceae</taxon>
        <taxon>Ephemerocybe</taxon>
    </lineage>
</organism>
<dbReference type="AlphaFoldDB" id="A0A8H5FDB0"/>
<dbReference type="EMBL" id="JAACJK010000111">
    <property type="protein sequence ID" value="KAF5332278.1"/>
    <property type="molecule type" value="Genomic_DNA"/>
</dbReference>
<accession>A0A8H5FDB0</accession>
<dbReference type="Gene3D" id="1.20.1280.50">
    <property type="match status" value="1"/>
</dbReference>
<dbReference type="Gene3D" id="3.80.10.10">
    <property type="entry name" value="Ribonuclease Inhibitor"/>
    <property type="match status" value="1"/>
</dbReference>
<sequence length="549" mass="60934">MPTVSTHRATSPSRTPLSLGLDDAFQTFVTSNDVPNQVQAACIRYRAHTLTCQLSFLAAQTAWLEDERRGYLSALSAVRRLPLELLGEIFKLLLPSFLNAADRHAMFNLGRVCSRWRDALLNVPSLWRGLILGPCACSLHGTRRSARRHAGDYGKLVAWFAKAGGAPKGLIYSSADLHCRCTRGGRCVSVDPLVVRLIKEGPQLDHFSLQVSSISCFRAWMAALGFRSDSGPNPLGSLRSFSLDFVDETPQIWDDGNDPAASVFKLLPLVPALGVFLPLRDSAFDEETDASSCLINIPPTVLGPLVSLTIRWDWEGWHLFDVLAQCPALEMFTLDLNRSEPFDEGPPLVPLNLISLRSFRLVKGGLRILEFMRTPALLSLDLELNVRRFETAEASDRLKRFLQASQALGRLRYLRICELVGAPGTVTIVLPPLPSLRHLVLDSGTACGYYFGPPSLDREGVYVNVNLPALRHLELLNLKRSEYALAHEIKYLQRRVRGEPCMLTVSYAIESTVTEADLQCTARSGRFATPLSIQVVPPVDYEEERDLTL</sequence>
<evidence type="ECO:0000313" key="3">
    <source>
        <dbReference type="Proteomes" id="UP000541558"/>
    </source>
</evidence>
<dbReference type="OrthoDB" id="3365698at2759"/>
<dbReference type="Pfam" id="PF12937">
    <property type="entry name" value="F-box-like"/>
    <property type="match status" value="1"/>
</dbReference>
<dbReference type="SUPFAM" id="SSF81383">
    <property type="entry name" value="F-box domain"/>
    <property type="match status" value="1"/>
</dbReference>
<keyword evidence="3" id="KW-1185">Reference proteome</keyword>
<protein>
    <recommendedName>
        <fullName evidence="1">F-box domain-containing protein</fullName>
    </recommendedName>
</protein>
<gene>
    <name evidence="2" type="ORF">D9611_008067</name>
</gene>